<feature type="binding site" evidence="5">
    <location>
        <position position="80"/>
    </location>
    <ligand>
        <name>S-adenosyl-L-methionine</name>
        <dbReference type="ChEBI" id="CHEBI:59789"/>
    </ligand>
</feature>
<keyword evidence="3 5" id="KW-0949">S-adenosyl-L-methionine</keyword>
<evidence type="ECO:0000256" key="2">
    <source>
        <dbReference type="ARBA" id="ARBA00022679"/>
    </source>
</evidence>
<dbReference type="Gene3D" id="3.40.50.150">
    <property type="entry name" value="Vaccinia Virus protein VP39"/>
    <property type="match status" value="1"/>
</dbReference>
<dbReference type="GO" id="GO:0046872">
    <property type="term" value="F:metal ion binding"/>
    <property type="evidence" value="ECO:0007669"/>
    <property type="project" value="UniProtKB-KW"/>
</dbReference>
<dbReference type="SUPFAM" id="SSF53335">
    <property type="entry name" value="S-adenosyl-L-methionine-dependent methyltransferases"/>
    <property type="match status" value="1"/>
</dbReference>
<feature type="domain" description="Methyltransferase" evidence="6">
    <location>
        <begin position="95"/>
        <end position="209"/>
    </location>
</feature>
<reference evidence="7 8" key="1">
    <citation type="journal article" date="2015" name="Genome Announc.">
        <title>Expanding the biotechnology potential of lactobacilli through comparative genomics of 213 strains and associated genera.</title>
        <authorList>
            <person name="Sun Z."/>
            <person name="Harris H.M."/>
            <person name="McCann A."/>
            <person name="Guo C."/>
            <person name="Argimon S."/>
            <person name="Zhang W."/>
            <person name="Yang X."/>
            <person name="Jeffery I.B."/>
            <person name="Cooney J.C."/>
            <person name="Kagawa T.F."/>
            <person name="Liu W."/>
            <person name="Song Y."/>
            <person name="Salvetti E."/>
            <person name="Wrobel A."/>
            <person name="Rasinkangas P."/>
            <person name="Parkhill J."/>
            <person name="Rea M.C."/>
            <person name="O'Sullivan O."/>
            <person name="Ritari J."/>
            <person name="Douillard F.P."/>
            <person name="Paul Ross R."/>
            <person name="Yang R."/>
            <person name="Briner A.E."/>
            <person name="Felis G.E."/>
            <person name="de Vos W.M."/>
            <person name="Barrangou R."/>
            <person name="Klaenhammer T.R."/>
            <person name="Caufield P.W."/>
            <person name="Cui Y."/>
            <person name="Zhang H."/>
            <person name="O'Toole P.W."/>
        </authorList>
    </citation>
    <scope>NUCLEOTIDE SEQUENCE [LARGE SCALE GENOMIC DNA]</scope>
    <source>
        <strain evidence="7 8">DSM 21376</strain>
    </source>
</reference>
<dbReference type="GO" id="GO:0008168">
    <property type="term" value="F:methyltransferase activity"/>
    <property type="evidence" value="ECO:0007669"/>
    <property type="project" value="UniProtKB-KW"/>
</dbReference>
<dbReference type="InterPro" id="IPR025714">
    <property type="entry name" value="Methyltranfer_dom"/>
</dbReference>
<sequence length="286" mass="32634">MKKIEYGMDFVARNLGIFKCPVCGRSFEKIVHKSVSCDQGHLFDFSKKGTLYFLKHGVKSDYNDETMWQARRNVLQAGLFQPIVDEISSFLSENRSLRIIDAGCGEGSTLKYFENKRESNKDIYVGFDISKRAINLATQGEGSAFFCIADLAQLPFAANSFDAIIDMFSPSAYGEFERILKKGGILFKVIPNENYLIELRHMLYEKNDNHYSYSNAEVLSLFKQHYPQARVKRINYEFTLKETSFEDLLYMTPLHWGAAETKIDDALATGLAKITVDVLLLMVEND</sequence>
<dbReference type="PATRIC" id="fig|1423806.3.peg.1232"/>
<dbReference type="Proteomes" id="UP000050961">
    <property type="component" value="Unassembled WGS sequence"/>
</dbReference>
<comment type="caution">
    <text evidence="7">The sequence shown here is derived from an EMBL/GenBank/DDBJ whole genome shotgun (WGS) entry which is preliminary data.</text>
</comment>
<dbReference type="eggNOG" id="COG2226">
    <property type="taxonomic scope" value="Bacteria"/>
</dbReference>
<dbReference type="PIRSF" id="PIRSF018249">
    <property type="entry name" value="MyrA_prd"/>
    <property type="match status" value="1"/>
</dbReference>
<feature type="binding site" evidence="4">
    <location>
        <position position="23"/>
    </location>
    <ligand>
        <name>Zn(2+)</name>
        <dbReference type="ChEBI" id="CHEBI:29105"/>
    </ligand>
</feature>
<gene>
    <name evidence="7" type="ORF">FD15_GL001210</name>
</gene>
<protein>
    <submittedName>
        <fullName evidence="7">23S rRNA m(1)G 745 methyltransferase</fullName>
    </submittedName>
</protein>
<keyword evidence="4" id="KW-0479">Metal-binding</keyword>
<accession>A0A023CWN7</accession>
<name>A0A023CWN7_9LACO</name>
<dbReference type="STRING" id="1423806.FD15_GL001210"/>
<keyword evidence="2 7" id="KW-0808">Transferase</keyword>
<keyword evidence="8" id="KW-1185">Reference proteome</keyword>
<evidence type="ECO:0000313" key="7">
    <source>
        <dbReference type="EMBL" id="KRN06024.1"/>
    </source>
</evidence>
<feature type="binding site" evidence="4">
    <location>
        <position position="37"/>
    </location>
    <ligand>
        <name>Zn(2+)</name>
        <dbReference type="ChEBI" id="CHEBI:29105"/>
    </ligand>
</feature>
<dbReference type="InterPro" id="IPR016718">
    <property type="entry name" value="rRNA_m1G-MeTrfase_A_prd"/>
</dbReference>
<feature type="binding site" evidence="4">
    <location>
        <position position="20"/>
    </location>
    <ligand>
        <name>Zn(2+)</name>
        <dbReference type="ChEBI" id="CHEBI:29105"/>
    </ligand>
</feature>
<dbReference type="PANTHER" id="PTHR43464">
    <property type="entry name" value="METHYLTRANSFERASE"/>
    <property type="match status" value="1"/>
</dbReference>
<proteinExistence type="predicted"/>
<dbReference type="EMBL" id="AYZF01000013">
    <property type="protein sequence ID" value="KRN06024.1"/>
    <property type="molecule type" value="Genomic_DNA"/>
</dbReference>
<keyword evidence="1 7" id="KW-0489">Methyltransferase</keyword>
<dbReference type="GO" id="GO:0032259">
    <property type="term" value="P:methylation"/>
    <property type="evidence" value="ECO:0007669"/>
    <property type="project" value="UniProtKB-KW"/>
</dbReference>
<feature type="binding site" evidence="5">
    <location>
        <begin position="106"/>
        <end position="107"/>
    </location>
    <ligand>
        <name>S-adenosyl-L-methionine</name>
        <dbReference type="ChEBI" id="CHEBI:59789"/>
    </ligand>
</feature>
<evidence type="ECO:0000256" key="3">
    <source>
        <dbReference type="ARBA" id="ARBA00022691"/>
    </source>
</evidence>
<evidence type="ECO:0000256" key="5">
    <source>
        <dbReference type="PIRSR" id="PIRSR018249-2"/>
    </source>
</evidence>
<dbReference type="AlphaFoldDB" id="A0A023CWN7"/>
<feature type="binding site" evidence="5">
    <location>
        <position position="195"/>
    </location>
    <ligand>
        <name>S-adenosyl-L-methionine</name>
        <dbReference type="ChEBI" id="CHEBI:59789"/>
    </ligand>
</feature>
<organism evidence="7 8">
    <name type="scientific">Liquorilactobacillus sucicola DSM 21376 = JCM 15457</name>
    <dbReference type="NCBI Taxonomy" id="1423806"/>
    <lineage>
        <taxon>Bacteria</taxon>
        <taxon>Bacillati</taxon>
        <taxon>Bacillota</taxon>
        <taxon>Bacilli</taxon>
        <taxon>Lactobacillales</taxon>
        <taxon>Lactobacillaceae</taxon>
        <taxon>Liquorilactobacillus</taxon>
    </lineage>
</organism>
<feature type="binding site" evidence="4">
    <location>
        <position position="41"/>
    </location>
    <ligand>
        <name>Zn(2+)</name>
        <dbReference type="ChEBI" id="CHEBI:29105"/>
    </ligand>
</feature>
<evidence type="ECO:0000256" key="4">
    <source>
        <dbReference type="PIRSR" id="PIRSR018249-1"/>
    </source>
</evidence>
<dbReference type="Pfam" id="PF13847">
    <property type="entry name" value="Methyltransf_31"/>
    <property type="match status" value="1"/>
</dbReference>
<dbReference type="CDD" id="cd02440">
    <property type="entry name" value="AdoMet_MTases"/>
    <property type="match status" value="1"/>
</dbReference>
<dbReference type="OrthoDB" id="5522265at2"/>
<dbReference type="InterPro" id="IPR029063">
    <property type="entry name" value="SAM-dependent_MTases_sf"/>
</dbReference>
<dbReference type="PANTHER" id="PTHR43464:SF19">
    <property type="entry name" value="UBIQUINONE BIOSYNTHESIS O-METHYLTRANSFERASE, MITOCHONDRIAL"/>
    <property type="match status" value="1"/>
</dbReference>
<evidence type="ECO:0000256" key="1">
    <source>
        <dbReference type="ARBA" id="ARBA00022603"/>
    </source>
</evidence>
<keyword evidence="4" id="KW-0862">Zinc</keyword>
<evidence type="ECO:0000313" key="8">
    <source>
        <dbReference type="Proteomes" id="UP000050961"/>
    </source>
</evidence>
<evidence type="ECO:0000259" key="6">
    <source>
        <dbReference type="Pfam" id="PF13847"/>
    </source>
</evidence>
<dbReference type="RefSeq" id="WP_034987827.1">
    <property type="nucleotide sequence ID" value="NZ_AYZF01000013.1"/>
</dbReference>